<reference evidence="3" key="1">
    <citation type="submission" date="2024-06" db="EMBL/GenBank/DDBJ databases">
        <authorList>
            <person name="Liu X."/>
            <person name="Lenzi L."/>
            <person name="Haldenby T S."/>
            <person name="Uol C."/>
        </authorList>
    </citation>
    <scope>NUCLEOTIDE SEQUENCE</scope>
</reference>
<dbReference type="Proteomes" id="UP001497525">
    <property type="component" value="Unassembled WGS sequence"/>
</dbReference>
<dbReference type="GO" id="GO:0005227">
    <property type="term" value="F:calcium-activated cation channel activity"/>
    <property type="evidence" value="ECO:0007669"/>
    <property type="project" value="InterPro"/>
</dbReference>
<dbReference type="Pfam" id="PF02714">
    <property type="entry name" value="RSN1_7TM"/>
    <property type="match status" value="1"/>
</dbReference>
<comment type="caution">
    <text evidence="3">The sequence shown here is derived from an EMBL/GenBank/DDBJ whole genome shotgun (WGS) entry which is preliminary data.</text>
</comment>
<organism evidence="3 4">
    <name type="scientific">Calicophoron daubneyi</name>
    <name type="common">Rumen fluke</name>
    <name type="synonym">Paramphistomum daubneyi</name>
    <dbReference type="NCBI Taxonomy" id="300641"/>
    <lineage>
        <taxon>Eukaryota</taxon>
        <taxon>Metazoa</taxon>
        <taxon>Spiralia</taxon>
        <taxon>Lophotrochozoa</taxon>
        <taxon>Platyhelminthes</taxon>
        <taxon>Trematoda</taxon>
        <taxon>Digenea</taxon>
        <taxon>Plagiorchiida</taxon>
        <taxon>Pronocephalata</taxon>
        <taxon>Paramphistomoidea</taxon>
        <taxon>Paramphistomidae</taxon>
        <taxon>Calicophoron</taxon>
    </lineage>
</organism>
<sequence length="864" mass="98894">MDSNKNLTVHLRENGSSPQFWDANFSKCGAYVERSSLGSSYLSTFQGIPFNLLINLTAVVLCLLGFTLMNWLTELMKKKGSFLPSLLRERNKMEPKLTLRRFFQMPDWEFAQRAGLDAVAYTWALGYSAMQMLSVLPFLMFAMPFYYKGKNVASPFDRLSITNLGLRDTYIAWFLWTLLSLSSLFYLCWTVLRFVQAYKWPKYHEICRSWNDDTHVQKYPETGDESELRPVAPVPCQCGQVNQLPNVLMLSDVQGQTEAELRSTLEEYFASFQPPVSVSWIQPLYDVRNLIELEKTREQLEAFIKLANAQWSRTKIEPEYHLSLSGCSCSCKFWCPCLATRLNSDSAIDVYENSLVLVNRELESLYSKFGFRTPDGKERSISAPMTGVVFVGLRSPHEALQLATEFSIYLQRTVPIDYTIHPLTQTGNMCCSRWTGLLESSHRSRVYRRAPFGHLQLAPPPASLLWTNLMRSRYRSSLWWVEQLLKTIVLFFLALLLTSPTYLLYAMNFLPSVLWVNTGFGFIAYRWIPSLVLVSAAALVKQLVIASEAWEMHGTYGGQEKVGQRSLFAFLLITVLLFPSLGITGLPILFMRLQSTKDQPFRLECIFTPDSAALFVNYIITCALFGSGLHLLQIGRWFYFLTRRLFCVHSDAEAEYLAQENAGPFPFRERYASMALIQTITMAYTPLCPVILPFGLLYMFCDFLVCKYAFLRIYSPKWYEDGHETTSKDQYKGSERIYHMTWFIQSTYASLTGICLACLNLCFFFGLRVTVVQTHNVTLAFAVLTALVIFSCLLLSSFAPGRWGQLSNCGRRNVSHVDCSLEQRPAYERLEKLAEEAGMEQIIDMKPSAPCFSQTVFLPPYLRI</sequence>
<dbReference type="PANTHER" id="PTHR13018">
    <property type="entry name" value="PROBABLE MEMBRANE PROTEIN DUF221-RELATED"/>
    <property type="match status" value="1"/>
</dbReference>
<dbReference type="PANTHER" id="PTHR13018:SF5">
    <property type="entry name" value="RE44586P"/>
    <property type="match status" value="1"/>
</dbReference>
<feature type="transmembrane region" description="Helical" evidence="1">
    <location>
        <begin position="123"/>
        <end position="147"/>
    </location>
</feature>
<keyword evidence="1" id="KW-0472">Membrane</keyword>
<keyword evidence="1" id="KW-1133">Transmembrane helix</keyword>
<feature type="transmembrane region" description="Helical" evidence="1">
    <location>
        <begin position="170"/>
        <end position="192"/>
    </location>
</feature>
<feature type="transmembrane region" description="Helical" evidence="1">
    <location>
        <begin position="779"/>
        <end position="798"/>
    </location>
</feature>
<evidence type="ECO:0000256" key="1">
    <source>
        <dbReference type="SAM" id="Phobius"/>
    </source>
</evidence>
<evidence type="ECO:0000313" key="3">
    <source>
        <dbReference type="EMBL" id="CAL5132886.1"/>
    </source>
</evidence>
<evidence type="ECO:0000313" key="4">
    <source>
        <dbReference type="Proteomes" id="UP001497525"/>
    </source>
</evidence>
<name>A0AAV2T9D3_CALDB</name>
<feature type="domain" description="CSC1/OSCA1-like 7TM region" evidence="2">
    <location>
        <begin position="526"/>
        <end position="717"/>
    </location>
</feature>
<feature type="transmembrane region" description="Helical" evidence="1">
    <location>
        <begin position="567"/>
        <end position="591"/>
    </location>
</feature>
<feature type="transmembrane region" description="Helical" evidence="1">
    <location>
        <begin position="742"/>
        <end position="767"/>
    </location>
</feature>
<dbReference type="AlphaFoldDB" id="A0AAV2T9D3"/>
<feature type="transmembrane region" description="Helical" evidence="1">
    <location>
        <begin position="612"/>
        <end position="632"/>
    </location>
</feature>
<gene>
    <name evidence="3" type="ORF">CDAUBV1_LOCUS5767</name>
</gene>
<protein>
    <recommendedName>
        <fullName evidence="2">CSC1/OSCA1-like 7TM region domain-containing protein</fullName>
    </recommendedName>
</protein>
<feature type="transmembrane region" description="Helical" evidence="1">
    <location>
        <begin position="52"/>
        <end position="72"/>
    </location>
</feature>
<feature type="transmembrane region" description="Helical" evidence="1">
    <location>
        <begin position="530"/>
        <end position="547"/>
    </location>
</feature>
<dbReference type="GO" id="GO:0005886">
    <property type="term" value="C:plasma membrane"/>
    <property type="evidence" value="ECO:0007669"/>
    <property type="project" value="TreeGrafter"/>
</dbReference>
<dbReference type="InterPro" id="IPR045122">
    <property type="entry name" value="Csc1-like"/>
</dbReference>
<keyword evidence="1" id="KW-0812">Transmembrane</keyword>
<accession>A0AAV2T9D3</accession>
<dbReference type="InterPro" id="IPR003864">
    <property type="entry name" value="CSC1/OSCA1-like_7TM"/>
</dbReference>
<evidence type="ECO:0000259" key="2">
    <source>
        <dbReference type="Pfam" id="PF02714"/>
    </source>
</evidence>
<proteinExistence type="predicted"/>
<dbReference type="EMBL" id="CAXLJL010000145">
    <property type="protein sequence ID" value="CAL5132886.1"/>
    <property type="molecule type" value="Genomic_DNA"/>
</dbReference>